<organism evidence="1">
    <name type="scientific">viral metagenome</name>
    <dbReference type="NCBI Taxonomy" id="1070528"/>
    <lineage>
        <taxon>unclassified sequences</taxon>
        <taxon>metagenomes</taxon>
        <taxon>organismal metagenomes</taxon>
    </lineage>
</organism>
<accession>A0A6M3LZB2</accession>
<dbReference type="AlphaFoldDB" id="A0A6M3LZB2"/>
<gene>
    <name evidence="1" type="ORF">MM171A01235_0016</name>
</gene>
<name>A0A6M3LZB2_9ZZZZ</name>
<sequence>MVMERVEKAFGLPRLSQVAESLEKFPDARQLKLIKDVLIVAERVSQTAPQLDQVISLIREINSMPVEKLEKLEKLLKRIEKVMKQTPQDLLDFLTGLKED</sequence>
<reference evidence="1" key="1">
    <citation type="submission" date="2020-03" db="EMBL/GenBank/DDBJ databases">
        <title>The deep terrestrial virosphere.</title>
        <authorList>
            <person name="Holmfeldt K."/>
            <person name="Nilsson E."/>
            <person name="Simone D."/>
            <person name="Lopez-Fernandez M."/>
            <person name="Wu X."/>
            <person name="de Brujin I."/>
            <person name="Lundin D."/>
            <person name="Andersson A."/>
            <person name="Bertilsson S."/>
            <person name="Dopson M."/>
        </authorList>
    </citation>
    <scope>NUCLEOTIDE SEQUENCE</scope>
    <source>
        <strain evidence="1">MM171A01235</strain>
    </source>
</reference>
<evidence type="ECO:0000313" key="1">
    <source>
        <dbReference type="EMBL" id="QJA99259.1"/>
    </source>
</evidence>
<dbReference type="EMBL" id="MT143638">
    <property type="protein sequence ID" value="QJA99259.1"/>
    <property type="molecule type" value="Genomic_DNA"/>
</dbReference>
<protein>
    <submittedName>
        <fullName evidence="1">Uncharacterized protein</fullName>
    </submittedName>
</protein>
<proteinExistence type="predicted"/>